<keyword evidence="11 14" id="KW-0131">Cell cycle</keyword>
<reference evidence="17 18" key="2">
    <citation type="submission" date="2016-08" db="EMBL/GenBank/DDBJ databases">
        <title>Pervasive Adenine N6-methylation of Active Genes in Fungi.</title>
        <authorList>
            <consortium name="DOE Joint Genome Institute"/>
            <person name="Mondo S.J."/>
            <person name="Dannebaum R.O."/>
            <person name="Kuo R.C."/>
            <person name="Labutti K."/>
            <person name="Haridas S."/>
            <person name="Kuo A."/>
            <person name="Salamov A."/>
            <person name="Ahrendt S.R."/>
            <person name="Lipzen A."/>
            <person name="Sullivan W."/>
            <person name="Andreopoulos W.B."/>
            <person name="Clum A."/>
            <person name="Lindquist E."/>
            <person name="Daum C."/>
            <person name="Ramamoorthy G.K."/>
            <person name="Gryganskyi A."/>
            <person name="Culley D."/>
            <person name="Magnuson J.K."/>
            <person name="James T.Y."/>
            <person name="O'Malley M.A."/>
            <person name="Stajich J.E."/>
            <person name="Spatafora J.W."/>
            <person name="Visel A."/>
            <person name="Grigoriev I.V."/>
        </authorList>
    </citation>
    <scope>NUCLEOTIDE SEQUENCE [LARGE SCALE GENOMIC DNA]</scope>
    <source>
        <strain evidence="17 18">S4</strain>
    </source>
</reference>
<keyword evidence="7 14" id="KW-0347">Helicase</keyword>
<dbReference type="Pfam" id="PF18263">
    <property type="entry name" value="WHD_MCM6"/>
    <property type="match status" value="1"/>
</dbReference>
<evidence type="ECO:0000256" key="13">
    <source>
        <dbReference type="RuleBase" id="RU004070"/>
    </source>
</evidence>
<keyword evidence="10" id="KW-0539">Nucleus</keyword>
<feature type="compositionally biased region" description="Acidic residues" evidence="15">
    <location>
        <begin position="731"/>
        <end position="750"/>
    </location>
</feature>
<proteinExistence type="inferred from homology"/>
<evidence type="ECO:0000256" key="1">
    <source>
        <dbReference type="ARBA" id="ARBA00004123"/>
    </source>
</evidence>
<keyword evidence="9 13" id="KW-0238">DNA-binding</keyword>
<evidence type="ECO:0000256" key="3">
    <source>
        <dbReference type="ARBA" id="ARBA00012551"/>
    </source>
</evidence>
<comment type="function">
    <text evidence="14">Acts as component of the MCM2-7 complex (MCM complex) which is the replicative helicase essential for 'once per cell cycle' DNA replication initiation and elongation in eukaryotic cells. The active ATPase sites in the MCM2-7 ring are formed through the interaction surfaces of two neighboring subunits such that a critical structure of a conserved arginine finger motif is provided in trans relative to the ATP-binding site of the Walker A box of the adjacent subunit. The six ATPase active sites, however, are likely to contribute differentially to the complex helicase activity.</text>
</comment>
<comment type="catalytic activity">
    <reaction evidence="14">
        <text>ATP + H2O = ADP + phosphate + H(+)</text>
        <dbReference type="Rhea" id="RHEA:13065"/>
        <dbReference type="ChEBI" id="CHEBI:15377"/>
        <dbReference type="ChEBI" id="CHEBI:15378"/>
        <dbReference type="ChEBI" id="CHEBI:30616"/>
        <dbReference type="ChEBI" id="CHEBI:43474"/>
        <dbReference type="ChEBI" id="CHEBI:456216"/>
        <dbReference type="EC" id="3.6.4.12"/>
    </reaction>
</comment>
<dbReference type="Pfam" id="PF17207">
    <property type="entry name" value="MCM_OB"/>
    <property type="match status" value="1"/>
</dbReference>
<dbReference type="PRINTS" id="PR01657">
    <property type="entry name" value="MCMFAMILY"/>
</dbReference>
<evidence type="ECO:0000313" key="17">
    <source>
        <dbReference type="EMBL" id="ORX70401.1"/>
    </source>
</evidence>
<dbReference type="GO" id="GO:1902969">
    <property type="term" value="P:mitotic DNA replication"/>
    <property type="evidence" value="ECO:0007669"/>
    <property type="project" value="TreeGrafter"/>
</dbReference>
<dbReference type="FunFam" id="3.40.50.300:FF:000115">
    <property type="entry name" value="DNA helicase"/>
    <property type="match status" value="1"/>
</dbReference>
<sequence length="870" mass="98988">MSQSEFSIPPSDGFLSSQMEIVGEIPNQQTPINSATRAAINALNEQVTKVIDEPAEEIGQNFAEFLETFRDNHGNYYYLDQIKNLQDAEINTIYVDFDHLHSFNEETAMAIQEHYYRFDPYLRKAVQDLVQKYIPDYAKIGTALPSANEADMVKTRDFWVSWYGSPYVKRLRELRTNVIGQLVAITGTVTRTSEVRPELLYGTFRCMDCGTIVKDVEQQFKYTEPTSCPNPTCLNQHDWELIVQRSKFTDWQKIRLQENANEVPSGSMPRSIEVIFRNEIVERAKAGDKVIITGIPITVPDISQFSTPGIKVESRRNNNNRRVTELGSEGVTGLKALGARDLTYKMCFLGYFVRPNEAKARTTFNNLNEEEFESVDHYLQTLTPEDREELEMMKSDPMLYSKLINCISPHIFGHEEIKKGLILQLLGGVHKTTPEGIHLRGDINVCIVGDPSTAKSQFLKYIVSLMPRAVYTSGKASSAAGLTASVVKDEETGEFTIEAGALMLADNGICCIDEFDKMDISDQVTIHEAMEQQTISIAKAGIHATLNARTSILAAANPVNGRYDKRLTLKQNVAMSPPIMSRFDLFFVVLDECNEVSDWNIAKHILSVHRNPEQSFETDYTQEQLLNYIKYARLLKPKLTKESRMLLVEHYQNLRQGDATGINKASYRITVRQLESMIRLSEALAKLHGENEVKVRYVHEAKNLLSKSIIKVDTGDIDLYDEENTNRPQDGDTEMTNEDDTQDMDQDDSEAQPTSIKLSYNKFVKISHSIVTKLRSISSETDEPKGMSANELVDWYLETIEEELESEEAYIRERRLVKLVIKRMITKDGVLIPIRQLNMDNMESVESDTEVLRNPILMVHPNYMMNDDDI</sequence>
<dbReference type="Proteomes" id="UP000193944">
    <property type="component" value="Unassembled WGS sequence"/>
</dbReference>
<dbReference type="CDD" id="cd17757">
    <property type="entry name" value="MCM6"/>
    <property type="match status" value="1"/>
</dbReference>
<dbReference type="GO" id="GO:0006279">
    <property type="term" value="P:premeiotic DNA replication"/>
    <property type="evidence" value="ECO:0007669"/>
    <property type="project" value="UniProtKB-ARBA"/>
</dbReference>
<evidence type="ECO:0000256" key="7">
    <source>
        <dbReference type="ARBA" id="ARBA00022806"/>
    </source>
</evidence>
<dbReference type="GO" id="GO:0016887">
    <property type="term" value="F:ATP hydrolysis activity"/>
    <property type="evidence" value="ECO:0007669"/>
    <property type="project" value="RHEA"/>
</dbReference>
<evidence type="ECO:0000313" key="18">
    <source>
        <dbReference type="Proteomes" id="UP000193944"/>
    </source>
</evidence>
<dbReference type="GO" id="GO:0042555">
    <property type="term" value="C:MCM complex"/>
    <property type="evidence" value="ECO:0007669"/>
    <property type="project" value="UniProtKB-UniRule"/>
</dbReference>
<dbReference type="GO" id="GO:0006270">
    <property type="term" value="P:DNA replication initiation"/>
    <property type="evidence" value="ECO:0007669"/>
    <property type="project" value="UniProtKB-UniRule"/>
</dbReference>
<dbReference type="Gene3D" id="2.40.50.140">
    <property type="entry name" value="Nucleic acid-binding proteins"/>
    <property type="match status" value="1"/>
</dbReference>
<reference evidence="17 18" key="1">
    <citation type="submission" date="2016-08" db="EMBL/GenBank/DDBJ databases">
        <title>A Parts List for Fungal Cellulosomes Revealed by Comparative Genomics.</title>
        <authorList>
            <consortium name="DOE Joint Genome Institute"/>
            <person name="Haitjema C.H."/>
            <person name="Gilmore S.P."/>
            <person name="Henske J.K."/>
            <person name="Solomon K.V."/>
            <person name="De Groot R."/>
            <person name="Kuo A."/>
            <person name="Mondo S.J."/>
            <person name="Salamov A.A."/>
            <person name="Labutti K."/>
            <person name="Zhao Z."/>
            <person name="Chiniquy J."/>
            <person name="Barry K."/>
            <person name="Brewer H.M."/>
            <person name="Purvine S.O."/>
            <person name="Wright A.T."/>
            <person name="Boxma B."/>
            <person name="Van Alen T."/>
            <person name="Hackstein J.H."/>
            <person name="Baker S.E."/>
            <person name="Grigoriev I.V."/>
            <person name="O'Malley M.A."/>
        </authorList>
    </citation>
    <scope>NUCLEOTIDE SEQUENCE [LARGE SCALE GENOMIC DNA]</scope>
    <source>
        <strain evidence="17 18">S4</strain>
    </source>
</reference>
<evidence type="ECO:0000256" key="15">
    <source>
        <dbReference type="SAM" id="MobiDB-lite"/>
    </source>
</evidence>
<evidence type="ECO:0000256" key="6">
    <source>
        <dbReference type="ARBA" id="ARBA00022801"/>
    </source>
</evidence>
<dbReference type="GO" id="GO:1990518">
    <property type="term" value="F:single-stranded 3'-5' DNA helicase activity"/>
    <property type="evidence" value="ECO:0007669"/>
    <property type="project" value="TreeGrafter"/>
</dbReference>
<comment type="subcellular location">
    <subcellularLocation>
        <location evidence="1 14">Nucleus</location>
    </subcellularLocation>
</comment>
<dbReference type="Gene3D" id="3.40.50.300">
    <property type="entry name" value="P-loop containing nucleotide triphosphate hydrolases"/>
    <property type="match status" value="1"/>
</dbReference>
<keyword evidence="6 14" id="KW-0378">Hydrolase</keyword>
<dbReference type="InterPro" id="IPR033762">
    <property type="entry name" value="MCM_OB"/>
</dbReference>
<dbReference type="GO" id="GO:0000727">
    <property type="term" value="P:double-strand break repair via break-induced replication"/>
    <property type="evidence" value="ECO:0007669"/>
    <property type="project" value="TreeGrafter"/>
</dbReference>
<dbReference type="GO" id="GO:0005524">
    <property type="term" value="F:ATP binding"/>
    <property type="evidence" value="ECO:0007669"/>
    <property type="project" value="UniProtKB-UniRule"/>
</dbReference>
<evidence type="ECO:0000256" key="4">
    <source>
        <dbReference type="ARBA" id="ARBA00022705"/>
    </source>
</evidence>
<evidence type="ECO:0000256" key="5">
    <source>
        <dbReference type="ARBA" id="ARBA00022741"/>
    </source>
</evidence>
<dbReference type="GO" id="GO:0031261">
    <property type="term" value="C:DNA replication preinitiation complex"/>
    <property type="evidence" value="ECO:0007669"/>
    <property type="project" value="UniProtKB-ARBA"/>
</dbReference>
<dbReference type="PANTHER" id="PTHR11630">
    <property type="entry name" value="DNA REPLICATION LICENSING FACTOR MCM FAMILY MEMBER"/>
    <property type="match status" value="1"/>
</dbReference>
<dbReference type="SMART" id="SM00350">
    <property type="entry name" value="MCM"/>
    <property type="match status" value="1"/>
</dbReference>
<comment type="similarity">
    <text evidence="2 13">Belongs to the MCM family.</text>
</comment>
<dbReference type="GO" id="GO:0043596">
    <property type="term" value="C:nuclear replication fork"/>
    <property type="evidence" value="ECO:0007669"/>
    <property type="project" value="UniProtKB-ARBA"/>
</dbReference>
<evidence type="ECO:0000256" key="11">
    <source>
        <dbReference type="ARBA" id="ARBA00023306"/>
    </source>
</evidence>
<dbReference type="InterPro" id="IPR031327">
    <property type="entry name" value="MCM"/>
</dbReference>
<dbReference type="GO" id="GO:0005656">
    <property type="term" value="C:nuclear pre-replicative complex"/>
    <property type="evidence" value="ECO:0007669"/>
    <property type="project" value="UniProtKB-ARBA"/>
</dbReference>
<dbReference type="InterPro" id="IPR018525">
    <property type="entry name" value="MCM_CS"/>
</dbReference>
<dbReference type="PROSITE" id="PS50051">
    <property type="entry name" value="MCM_2"/>
    <property type="match status" value="1"/>
</dbReference>
<dbReference type="AlphaFoldDB" id="A0A1Y1WA47"/>
<dbReference type="InterPro" id="IPR041024">
    <property type="entry name" value="Mcm6_C"/>
</dbReference>
<evidence type="ECO:0000256" key="2">
    <source>
        <dbReference type="ARBA" id="ARBA00008010"/>
    </source>
</evidence>
<keyword evidence="18" id="KW-1185">Reference proteome</keyword>
<dbReference type="PANTHER" id="PTHR11630:SF43">
    <property type="entry name" value="DNA REPLICATION LICENSING FACTOR MCM6"/>
    <property type="match status" value="1"/>
</dbReference>
<dbReference type="Gene3D" id="2.20.28.10">
    <property type="match status" value="1"/>
</dbReference>
<dbReference type="Pfam" id="PF00493">
    <property type="entry name" value="MCM"/>
    <property type="match status" value="1"/>
</dbReference>
<name>A0A1Y1WA47_9FUNG</name>
<feature type="domain" description="MCM C-terminal AAA(+) ATPase" evidence="16">
    <location>
        <begin position="399"/>
        <end position="605"/>
    </location>
</feature>
<dbReference type="FunFam" id="2.20.28.10:FF:000003">
    <property type="entry name" value="DNA helicase"/>
    <property type="match status" value="1"/>
</dbReference>
<keyword evidence="8 13" id="KW-0067">ATP-binding</keyword>
<dbReference type="InterPro" id="IPR001208">
    <property type="entry name" value="MCM_dom"/>
</dbReference>
<dbReference type="OrthoDB" id="1744952at2759"/>
<dbReference type="Pfam" id="PF17855">
    <property type="entry name" value="MCM_lid"/>
    <property type="match status" value="1"/>
</dbReference>
<dbReference type="SUPFAM" id="SSF52540">
    <property type="entry name" value="P-loop containing nucleoside triphosphate hydrolases"/>
    <property type="match status" value="1"/>
</dbReference>
<dbReference type="Pfam" id="PF14551">
    <property type="entry name" value="MCM_N"/>
    <property type="match status" value="1"/>
</dbReference>
<comment type="subunit">
    <text evidence="14">Component of the MCM2-7 complex.</text>
</comment>
<dbReference type="SUPFAM" id="SSF50249">
    <property type="entry name" value="Nucleic acid-binding proteins"/>
    <property type="match status" value="1"/>
</dbReference>
<dbReference type="InterPro" id="IPR008049">
    <property type="entry name" value="MCM6"/>
</dbReference>
<dbReference type="InterPro" id="IPR027925">
    <property type="entry name" value="MCM_N"/>
</dbReference>
<protein>
    <recommendedName>
        <fullName evidence="12 14">DNA replication licensing factor MCM6</fullName>
        <ecNumber evidence="3 14">3.6.4.12</ecNumber>
    </recommendedName>
</protein>
<dbReference type="InterPro" id="IPR027417">
    <property type="entry name" value="P-loop_NTPase"/>
</dbReference>
<dbReference type="Gene3D" id="1.20.58.870">
    <property type="match status" value="1"/>
</dbReference>
<dbReference type="GO" id="GO:0003697">
    <property type="term" value="F:single-stranded DNA binding"/>
    <property type="evidence" value="ECO:0007669"/>
    <property type="project" value="TreeGrafter"/>
</dbReference>
<comment type="caution">
    <text evidence="17">The sequence shown here is derived from an EMBL/GenBank/DDBJ whole genome shotgun (WGS) entry which is preliminary data.</text>
</comment>
<dbReference type="InterPro" id="IPR041562">
    <property type="entry name" value="MCM_lid"/>
</dbReference>
<gene>
    <name evidence="17" type="ORF">BCR32DRAFT_225655</name>
</gene>
<dbReference type="PROSITE" id="PS00847">
    <property type="entry name" value="MCM_1"/>
    <property type="match status" value="1"/>
</dbReference>
<dbReference type="GO" id="GO:0097373">
    <property type="term" value="C:MCM core complex"/>
    <property type="evidence" value="ECO:0007669"/>
    <property type="project" value="UniProtKB-ARBA"/>
</dbReference>
<evidence type="ECO:0000256" key="10">
    <source>
        <dbReference type="ARBA" id="ARBA00023242"/>
    </source>
</evidence>
<dbReference type="STRING" id="1754192.A0A1Y1WA47"/>
<evidence type="ECO:0000256" key="14">
    <source>
        <dbReference type="RuleBase" id="RU368064"/>
    </source>
</evidence>
<dbReference type="InterPro" id="IPR012340">
    <property type="entry name" value="NA-bd_OB-fold"/>
</dbReference>
<dbReference type="Gene3D" id="3.30.1640.10">
    <property type="entry name" value="mini-chromosome maintenance (MCM) complex, chain A, domain 1"/>
    <property type="match status" value="1"/>
</dbReference>
<keyword evidence="5 13" id="KW-0547">Nucleotide-binding</keyword>
<dbReference type="EC" id="3.6.4.12" evidence="3 14"/>
<evidence type="ECO:0000256" key="8">
    <source>
        <dbReference type="ARBA" id="ARBA00022840"/>
    </source>
</evidence>
<dbReference type="FunFam" id="1.20.58.870:FF:000002">
    <property type="entry name" value="DNA helicase"/>
    <property type="match status" value="1"/>
</dbReference>
<accession>A0A1Y1WA47</accession>
<evidence type="ECO:0000256" key="12">
    <source>
        <dbReference type="ARBA" id="ARBA00073495"/>
    </source>
</evidence>
<evidence type="ECO:0000259" key="16">
    <source>
        <dbReference type="PROSITE" id="PS50051"/>
    </source>
</evidence>
<evidence type="ECO:0000256" key="9">
    <source>
        <dbReference type="ARBA" id="ARBA00023125"/>
    </source>
</evidence>
<dbReference type="EMBL" id="MCFG01000410">
    <property type="protein sequence ID" value="ORX70401.1"/>
    <property type="molecule type" value="Genomic_DNA"/>
</dbReference>
<organism evidence="17 18">
    <name type="scientific">Anaeromyces robustus</name>
    <dbReference type="NCBI Taxonomy" id="1754192"/>
    <lineage>
        <taxon>Eukaryota</taxon>
        <taxon>Fungi</taxon>
        <taxon>Fungi incertae sedis</taxon>
        <taxon>Chytridiomycota</taxon>
        <taxon>Chytridiomycota incertae sedis</taxon>
        <taxon>Neocallimastigomycetes</taxon>
        <taxon>Neocallimastigales</taxon>
        <taxon>Neocallimastigaceae</taxon>
        <taxon>Anaeromyces</taxon>
    </lineage>
</organism>
<keyword evidence="4 14" id="KW-0235">DNA replication</keyword>
<feature type="region of interest" description="Disordered" evidence="15">
    <location>
        <begin position="720"/>
        <end position="753"/>
    </location>
</feature>
<dbReference type="PRINTS" id="PR01662">
    <property type="entry name" value="MCMPROTEIN6"/>
</dbReference>